<evidence type="ECO:0000313" key="8">
    <source>
        <dbReference type="Proteomes" id="UP001596505"/>
    </source>
</evidence>
<dbReference type="Pfam" id="PF00578">
    <property type="entry name" value="AhpC-TSA"/>
    <property type="match status" value="1"/>
</dbReference>
<dbReference type="InterPro" id="IPR013766">
    <property type="entry name" value="Thioredoxin_domain"/>
</dbReference>
<organism evidence="7 8">
    <name type="scientific">Scopulibacillus cellulosilyticus</name>
    <dbReference type="NCBI Taxonomy" id="2665665"/>
    <lineage>
        <taxon>Bacteria</taxon>
        <taxon>Bacillati</taxon>
        <taxon>Bacillota</taxon>
        <taxon>Bacilli</taxon>
        <taxon>Bacillales</taxon>
        <taxon>Sporolactobacillaceae</taxon>
        <taxon>Scopulibacillus</taxon>
    </lineage>
</organism>
<dbReference type="InterPro" id="IPR036249">
    <property type="entry name" value="Thioredoxin-like_sf"/>
</dbReference>
<keyword evidence="1" id="KW-0575">Peroxidase</keyword>
<evidence type="ECO:0000256" key="1">
    <source>
        <dbReference type="ARBA" id="ARBA00022559"/>
    </source>
</evidence>
<keyword evidence="3" id="KW-0560">Oxidoreductase</keyword>
<evidence type="ECO:0000313" key="7">
    <source>
        <dbReference type="EMBL" id="MFC7395387.1"/>
    </source>
</evidence>
<keyword evidence="4" id="KW-1015">Disulfide bond</keyword>
<evidence type="ECO:0000256" key="4">
    <source>
        <dbReference type="ARBA" id="ARBA00023157"/>
    </source>
</evidence>
<evidence type="ECO:0000256" key="5">
    <source>
        <dbReference type="ARBA" id="ARBA00023284"/>
    </source>
</evidence>
<keyword evidence="8" id="KW-1185">Reference proteome</keyword>
<dbReference type="PROSITE" id="PS51352">
    <property type="entry name" value="THIOREDOXIN_2"/>
    <property type="match status" value="1"/>
</dbReference>
<dbReference type="EMBL" id="JBHTCO010000044">
    <property type="protein sequence ID" value="MFC7395387.1"/>
    <property type="molecule type" value="Genomic_DNA"/>
</dbReference>
<dbReference type="InterPro" id="IPR000866">
    <property type="entry name" value="AhpC/TSA"/>
</dbReference>
<dbReference type="Proteomes" id="UP001596505">
    <property type="component" value="Unassembled WGS sequence"/>
</dbReference>
<evidence type="ECO:0000256" key="3">
    <source>
        <dbReference type="ARBA" id="ARBA00023002"/>
    </source>
</evidence>
<comment type="caution">
    <text evidence="7">The sequence shown here is derived from an EMBL/GenBank/DDBJ whole genome shotgun (WGS) entry which is preliminary data.</text>
</comment>
<dbReference type="InterPro" id="IPR024706">
    <property type="entry name" value="Peroxiredoxin_AhpC-typ"/>
</dbReference>
<dbReference type="SUPFAM" id="SSF52833">
    <property type="entry name" value="Thioredoxin-like"/>
    <property type="match status" value="1"/>
</dbReference>
<evidence type="ECO:0000259" key="6">
    <source>
        <dbReference type="PROSITE" id="PS51352"/>
    </source>
</evidence>
<dbReference type="PANTHER" id="PTHR43110:SF1">
    <property type="entry name" value="THIOL PEROXIDASE"/>
    <property type="match status" value="1"/>
</dbReference>
<keyword evidence="5" id="KW-0676">Redox-active center</keyword>
<sequence>MPRLKIGDKAPDFNLISTAGEFFSFKDHQTEHKSWHLIVFFRGEWCPAERDFLSSLQQDIDKFKAQNTHIIAISSDEIDRLKELVEDQALTFTVLGDNERRAAKGYDIFVHEEDAPYKDHGEHIEPAIFIVDDQGQLVFQQLQTGPFGRPTTNDLGKTIKYIRENLS</sequence>
<proteinExistence type="predicted"/>
<dbReference type="RefSeq" id="WP_380969893.1">
    <property type="nucleotide sequence ID" value="NZ_JBHTCO010000044.1"/>
</dbReference>
<protein>
    <submittedName>
        <fullName evidence="7">Peroxiredoxin family protein</fullName>
    </submittedName>
</protein>
<feature type="domain" description="Thioredoxin" evidence="6">
    <location>
        <begin position="4"/>
        <end position="164"/>
    </location>
</feature>
<name>A0ABW2Q1B5_9BACL</name>
<gene>
    <name evidence="7" type="ORF">ACFQRG_20980</name>
</gene>
<dbReference type="InterPro" id="IPR050455">
    <property type="entry name" value="Tpx_Peroxidase_subfamily"/>
</dbReference>
<accession>A0ABW2Q1B5</accession>
<keyword evidence="2" id="KW-0049">Antioxidant</keyword>
<dbReference type="PANTHER" id="PTHR43110">
    <property type="entry name" value="THIOL PEROXIDASE"/>
    <property type="match status" value="1"/>
</dbReference>
<dbReference type="PIRSF" id="PIRSF000239">
    <property type="entry name" value="AHPC"/>
    <property type="match status" value="1"/>
</dbReference>
<dbReference type="Gene3D" id="3.40.30.10">
    <property type="entry name" value="Glutaredoxin"/>
    <property type="match status" value="1"/>
</dbReference>
<reference evidence="8" key="1">
    <citation type="journal article" date="2019" name="Int. J. Syst. Evol. Microbiol.">
        <title>The Global Catalogue of Microorganisms (GCM) 10K type strain sequencing project: providing services to taxonomists for standard genome sequencing and annotation.</title>
        <authorList>
            <consortium name="The Broad Institute Genomics Platform"/>
            <consortium name="The Broad Institute Genome Sequencing Center for Infectious Disease"/>
            <person name="Wu L."/>
            <person name="Ma J."/>
        </authorList>
    </citation>
    <scope>NUCLEOTIDE SEQUENCE [LARGE SCALE GENOMIC DNA]</scope>
    <source>
        <strain evidence="8">CGMCC 1.16305</strain>
    </source>
</reference>
<evidence type="ECO:0000256" key="2">
    <source>
        <dbReference type="ARBA" id="ARBA00022862"/>
    </source>
</evidence>